<dbReference type="AlphaFoldDB" id="A0A1Y0I6Z3"/>
<protein>
    <submittedName>
        <fullName evidence="2">Uncharacterized protein</fullName>
    </submittedName>
</protein>
<sequence>MKSGRIDSDGNHTARYSLRESFFEPIPTNNSRNTNNLHNSVTKKKPIRISSVSALRAIKKALNQ</sequence>
<feature type="compositionally biased region" description="Basic and acidic residues" evidence="1">
    <location>
        <begin position="1"/>
        <end position="22"/>
    </location>
</feature>
<evidence type="ECO:0000313" key="3">
    <source>
        <dbReference type="Proteomes" id="UP000196027"/>
    </source>
</evidence>
<feature type="compositionally biased region" description="Low complexity" evidence="1">
    <location>
        <begin position="28"/>
        <end position="40"/>
    </location>
</feature>
<evidence type="ECO:0000313" key="2">
    <source>
        <dbReference type="EMBL" id="ARU55194.1"/>
    </source>
</evidence>
<name>A0A1Y0I6Z3_9GAMM</name>
<dbReference type="Proteomes" id="UP000196027">
    <property type="component" value="Chromosome"/>
</dbReference>
<organism evidence="2 3">
    <name type="scientific">Oleiphilus messinensis</name>
    <dbReference type="NCBI Taxonomy" id="141451"/>
    <lineage>
        <taxon>Bacteria</taxon>
        <taxon>Pseudomonadati</taxon>
        <taxon>Pseudomonadota</taxon>
        <taxon>Gammaproteobacteria</taxon>
        <taxon>Oceanospirillales</taxon>
        <taxon>Oleiphilaceae</taxon>
        <taxon>Oleiphilus</taxon>
    </lineage>
</organism>
<proteinExistence type="predicted"/>
<dbReference type="EMBL" id="CP021425">
    <property type="protein sequence ID" value="ARU55194.1"/>
    <property type="molecule type" value="Genomic_DNA"/>
</dbReference>
<gene>
    <name evidence="2" type="ORF">OLMES_1109</name>
</gene>
<keyword evidence="3" id="KW-1185">Reference proteome</keyword>
<feature type="region of interest" description="Disordered" evidence="1">
    <location>
        <begin position="1"/>
        <end position="42"/>
    </location>
</feature>
<accession>A0A1Y0I6Z3</accession>
<dbReference type="KEGG" id="ome:OLMES_1109"/>
<evidence type="ECO:0000256" key="1">
    <source>
        <dbReference type="SAM" id="MobiDB-lite"/>
    </source>
</evidence>
<reference evidence="2 3" key="1">
    <citation type="submission" date="2017-05" db="EMBL/GenBank/DDBJ databases">
        <title>Genomic insights into alkan degradation activity of Oleiphilus messinensis.</title>
        <authorList>
            <person name="Kozyavkin S.A."/>
            <person name="Slesarev A.I."/>
            <person name="Golyshin P.N."/>
            <person name="Korzhenkov A."/>
            <person name="Golyshina O.N."/>
            <person name="Toshchakov S.V."/>
        </authorList>
    </citation>
    <scope>NUCLEOTIDE SEQUENCE [LARGE SCALE GENOMIC DNA]</scope>
    <source>
        <strain evidence="2 3">ME102</strain>
    </source>
</reference>